<keyword evidence="2" id="KW-0812">Transmembrane</keyword>
<feature type="non-terminal residue" evidence="3">
    <location>
        <position position="1"/>
    </location>
</feature>
<accession>A0A8T0QFT1</accession>
<keyword evidence="2" id="KW-1133">Transmembrane helix</keyword>
<evidence type="ECO:0000256" key="1">
    <source>
        <dbReference type="SAM" id="MobiDB-lite"/>
    </source>
</evidence>
<protein>
    <submittedName>
        <fullName evidence="3">Uncharacterized protein</fullName>
    </submittedName>
</protein>
<evidence type="ECO:0000313" key="3">
    <source>
        <dbReference type="EMBL" id="KAG2571392.1"/>
    </source>
</evidence>
<feature type="compositionally biased region" description="Low complexity" evidence="1">
    <location>
        <begin position="125"/>
        <end position="134"/>
    </location>
</feature>
<gene>
    <name evidence="3" type="ORF">PVAP13_7KG013173</name>
</gene>
<keyword evidence="2" id="KW-0472">Membrane</keyword>
<reference evidence="3" key="1">
    <citation type="submission" date="2020-05" db="EMBL/GenBank/DDBJ databases">
        <title>WGS assembly of Panicum virgatum.</title>
        <authorList>
            <person name="Lovell J.T."/>
            <person name="Jenkins J."/>
            <person name="Shu S."/>
            <person name="Juenger T.E."/>
            <person name="Schmutz J."/>
        </authorList>
    </citation>
    <scope>NUCLEOTIDE SEQUENCE</scope>
    <source>
        <strain evidence="3">AP13</strain>
    </source>
</reference>
<organism evidence="3 4">
    <name type="scientific">Panicum virgatum</name>
    <name type="common">Blackwell switchgrass</name>
    <dbReference type="NCBI Taxonomy" id="38727"/>
    <lineage>
        <taxon>Eukaryota</taxon>
        <taxon>Viridiplantae</taxon>
        <taxon>Streptophyta</taxon>
        <taxon>Embryophyta</taxon>
        <taxon>Tracheophyta</taxon>
        <taxon>Spermatophyta</taxon>
        <taxon>Magnoliopsida</taxon>
        <taxon>Liliopsida</taxon>
        <taxon>Poales</taxon>
        <taxon>Poaceae</taxon>
        <taxon>PACMAD clade</taxon>
        <taxon>Panicoideae</taxon>
        <taxon>Panicodae</taxon>
        <taxon>Paniceae</taxon>
        <taxon>Panicinae</taxon>
        <taxon>Panicum</taxon>
        <taxon>Panicum sect. Hiantes</taxon>
    </lineage>
</organism>
<name>A0A8T0QFT1_PANVG</name>
<dbReference type="AlphaFoldDB" id="A0A8T0QFT1"/>
<feature type="region of interest" description="Disordered" evidence="1">
    <location>
        <begin position="96"/>
        <end position="162"/>
    </location>
</feature>
<proteinExistence type="predicted"/>
<sequence length="185" mass="20169">VQQHKPILLVTLVPLYLDTAAYFFSPPDSLRRRRRRPRLSSDERGLQRVRGPPPRLHRAARLAGLPLRNGPPDAGLLQDALHGFYPDLVPRMELGDADGGGGSARGAWRGFPLRGRRRRRGGRDAAGPARGDPVPGVPGRGGRAARRHAPRPSAGLMARPARSCDARMDCMHRSGTSLHLAFHDG</sequence>
<feature type="transmembrane region" description="Helical" evidence="2">
    <location>
        <begin position="6"/>
        <end position="25"/>
    </location>
</feature>
<dbReference type="EMBL" id="CM029049">
    <property type="protein sequence ID" value="KAG2571392.1"/>
    <property type="molecule type" value="Genomic_DNA"/>
</dbReference>
<keyword evidence="4" id="KW-1185">Reference proteome</keyword>
<feature type="region of interest" description="Disordered" evidence="1">
    <location>
        <begin position="31"/>
        <end position="54"/>
    </location>
</feature>
<evidence type="ECO:0000256" key="2">
    <source>
        <dbReference type="SAM" id="Phobius"/>
    </source>
</evidence>
<comment type="caution">
    <text evidence="3">The sequence shown here is derived from an EMBL/GenBank/DDBJ whole genome shotgun (WGS) entry which is preliminary data.</text>
</comment>
<evidence type="ECO:0000313" key="4">
    <source>
        <dbReference type="Proteomes" id="UP000823388"/>
    </source>
</evidence>
<dbReference type="Proteomes" id="UP000823388">
    <property type="component" value="Chromosome 7K"/>
</dbReference>